<dbReference type="AlphaFoldDB" id="A0A7C4Z4D3"/>
<organism evidence="1">
    <name type="scientific">Oceanithermus profundus</name>
    <dbReference type="NCBI Taxonomy" id="187137"/>
    <lineage>
        <taxon>Bacteria</taxon>
        <taxon>Thermotogati</taxon>
        <taxon>Deinococcota</taxon>
        <taxon>Deinococci</taxon>
        <taxon>Thermales</taxon>
        <taxon>Thermaceae</taxon>
        <taxon>Oceanithermus</taxon>
    </lineage>
</organism>
<protein>
    <submittedName>
        <fullName evidence="1">Uncharacterized protein</fullName>
    </submittedName>
</protein>
<sequence>MLLLTLAFSLQACVEEGVLCTSWIYDSNLVSTTQTTLSGIGATRGAFGCTGAPGQDYTASVKIWTAPGGISDPSALTTISMINGCVGVRCSTVVRGFYSNNVLSAAVTGNYPFQGIFSGLSQVSFVEIPLLHDLTGWEVNIF</sequence>
<gene>
    <name evidence="1" type="ORF">ENK37_02510</name>
</gene>
<dbReference type="Proteomes" id="UP000885759">
    <property type="component" value="Unassembled WGS sequence"/>
</dbReference>
<comment type="caution">
    <text evidence="1">The sequence shown here is derived from an EMBL/GenBank/DDBJ whole genome shotgun (WGS) entry which is preliminary data.</text>
</comment>
<proteinExistence type="predicted"/>
<evidence type="ECO:0000313" key="1">
    <source>
        <dbReference type="EMBL" id="HGY08914.1"/>
    </source>
</evidence>
<name>A0A7C4Z4D3_9DEIN</name>
<accession>A0A7C4Z4D3</accession>
<dbReference type="EMBL" id="DRPZ01000069">
    <property type="protein sequence ID" value="HGY08914.1"/>
    <property type="molecule type" value="Genomic_DNA"/>
</dbReference>
<reference evidence="1" key="1">
    <citation type="journal article" date="2020" name="mSystems">
        <title>Genome- and Community-Level Interaction Insights into Carbon Utilization and Element Cycling Functions of Hydrothermarchaeota in Hydrothermal Sediment.</title>
        <authorList>
            <person name="Zhou Z."/>
            <person name="Liu Y."/>
            <person name="Xu W."/>
            <person name="Pan J."/>
            <person name="Luo Z.H."/>
            <person name="Li M."/>
        </authorList>
    </citation>
    <scope>NUCLEOTIDE SEQUENCE [LARGE SCALE GENOMIC DNA]</scope>
    <source>
        <strain evidence="1">HyVt-570</strain>
    </source>
</reference>